<feature type="compositionally biased region" description="Low complexity" evidence="1">
    <location>
        <begin position="181"/>
        <end position="192"/>
    </location>
</feature>
<dbReference type="EMBL" id="BAAAFE010000001">
    <property type="protein sequence ID" value="GAA0860852.1"/>
    <property type="molecule type" value="Genomic_DNA"/>
</dbReference>
<evidence type="ECO:0008006" key="5">
    <source>
        <dbReference type="Google" id="ProtNLM"/>
    </source>
</evidence>
<keyword evidence="2" id="KW-0732">Signal</keyword>
<reference evidence="3 4" key="1">
    <citation type="journal article" date="2019" name="Int. J. Syst. Evol. Microbiol.">
        <title>The Global Catalogue of Microorganisms (GCM) 10K type strain sequencing project: providing services to taxonomists for standard genome sequencing and annotation.</title>
        <authorList>
            <consortium name="The Broad Institute Genomics Platform"/>
            <consortium name="The Broad Institute Genome Sequencing Center for Infectious Disease"/>
            <person name="Wu L."/>
            <person name="Ma J."/>
        </authorList>
    </citation>
    <scope>NUCLEOTIDE SEQUENCE [LARGE SCALE GENOMIC DNA]</scope>
    <source>
        <strain evidence="3 4">JCM 15910</strain>
    </source>
</reference>
<name>A0ABN1LVE6_9SPHN</name>
<feature type="chain" id="PRO_5046765210" description="PRC-barrel domain-containing protein" evidence="2">
    <location>
        <begin position="23"/>
        <end position="202"/>
    </location>
</feature>
<accession>A0ABN1LVE6</accession>
<evidence type="ECO:0000313" key="4">
    <source>
        <dbReference type="Proteomes" id="UP001500738"/>
    </source>
</evidence>
<feature type="region of interest" description="Disordered" evidence="1">
    <location>
        <begin position="181"/>
        <end position="202"/>
    </location>
</feature>
<feature type="compositionally biased region" description="Pro residues" evidence="1">
    <location>
        <begin position="193"/>
        <end position="202"/>
    </location>
</feature>
<evidence type="ECO:0000256" key="2">
    <source>
        <dbReference type="SAM" id="SignalP"/>
    </source>
</evidence>
<organism evidence="3 4">
    <name type="scientific">Sphingopyxis soli</name>
    <dbReference type="NCBI Taxonomy" id="592051"/>
    <lineage>
        <taxon>Bacteria</taxon>
        <taxon>Pseudomonadati</taxon>
        <taxon>Pseudomonadota</taxon>
        <taxon>Alphaproteobacteria</taxon>
        <taxon>Sphingomonadales</taxon>
        <taxon>Sphingomonadaceae</taxon>
        <taxon>Sphingopyxis</taxon>
    </lineage>
</organism>
<protein>
    <recommendedName>
        <fullName evidence="5">PRC-barrel domain-containing protein</fullName>
    </recommendedName>
</protein>
<sequence length="202" mass="19729">MRKYAGLMTSLSLALAATTGTAALAQAQPAASTVKLDVGAKVHDSEGVELGPIASNDGSVVVVDFGGRQAALPANVFAQTDKGLAITITAAQLTAALDKQAADAAAALETALVPGAEIRGVGGTSVVGKVKSADADGVVVATDKGEVRVPRKAFFLTEKGLAMSFSADQFAAAVAETAGASAAADTGADPAPANEPAPTPAG</sequence>
<evidence type="ECO:0000313" key="3">
    <source>
        <dbReference type="EMBL" id="GAA0860852.1"/>
    </source>
</evidence>
<proteinExistence type="predicted"/>
<comment type="caution">
    <text evidence="3">The sequence shown here is derived from an EMBL/GenBank/DDBJ whole genome shotgun (WGS) entry which is preliminary data.</text>
</comment>
<gene>
    <name evidence="3" type="ORF">GCM10009115_01080</name>
</gene>
<feature type="signal peptide" evidence="2">
    <location>
        <begin position="1"/>
        <end position="22"/>
    </location>
</feature>
<evidence type="ECO:0000256" key="1">
    <source>
        <dbReference type="SAM" id="MobiDB-lite"/>
    </source>
</evidence>
<keyword evidence="4" id="KW-1185">Reference proteome</keyword>
<dbReference type="Proteomes" id="UP001500738">
    <property type="component" value="Unassembled WGS sequence"/>
</dbReference>